<dbReference type="RefSeq" id="WP_394836235.1">
    <property type="nucleotide sequence ID" value="NZ_CP089929.1"/>
</dbReference>
<evidence type="ECO:0000256" key="1">
    <source>
        <dbReference type="SAM" id="SignalP"/>
    </source>
</evidence>
<evidence type="ECO:0000259" key="2">
    <source>
        <dbReference type="Pfam" id="PF23981"/>
    </source>
</evidence>
<feature type="signal peptide" evidence="1">
    <location>
        <begin position="1"/>
        <end position="20"/>
    </location>
</feature>
<gene>
    <name evidence="3" type="ORF">LVJ94_04915</name>
</gene>
<dbReference type="InterPro" id="IPR055729">
    <property type="entry name" value="DUF7305"/>
</dbReference>
<sequence>MNRLSPLLGLVFSSFVVALAQPGCAASDSSESGSAPLANTNGNGQQGGGTTDFCKGGGATIPLPGGDLCTGDLGKKLFRFATCSCKSTNVAGVLTTDSFNSNTGADKRNGASVGANEKLTDMGGFSIGGSVYVGKTGDANGVGFQGAGAGKVAYDIWSGKDVSLSGVVQVGRDIHATGNVSALGIGSVGGTAHLSAGHSINGFMGAKTVTENVNIENPCDCEKKVDVPAIVSNFKSTNDNAVAHIDENTFAQRAGVQNMTLPCGKYYLSSVGGSGVTKIRAEGRVAMFVAGDFNVAGAFDIDLADNAEIDLFIAGDFNVAGATQFGSLAKPSKVRVYVGGKNFRFAGAMAVGGNFYAPNATIALASAFAMSGSIFGDNLQMGGAFTIHYDEAILDTQGCKPPPPPGGCKTSDDCGGQACVNGTCGSCTVDEDCSSPLYCVEGKCVNIVH</sequence>
<dbReference type="EMBL" id="CP089983">
    <property type="protein sequence ID" value="WXB06586.1"/>
    <property type="molecule type" value="Genomic_DNA"/>
</dbReference>
<accession>A0ABZ2L9U6</accession>
<keyword evidence="4" id="KW-1185">Reference proteome</keyword>
<reference evidence="3" key="1">
    <citation type="submission" date="2021-12" db="EMBL/GenBank/DDBJ databases">
        <title>Discovery of the Pendulisporaceae a myxobacterial family with distinct sporulation behavior and unique specialized metabolism.</title>
        <authorList>
            <person name="Garcia R."/>
            <person name="Popoff A."/>
            <person name="Bader C.D."/>
            <person name="Loehr J."/>
            <person name="Walesch S."/>
            <person name="Walt C."/>
            <person name="Boldt J."/>
            <person name="Bunk B."/>
            <person name="Haeckl F.J.F.P.J."/>
            <person name="Gunesch A.P."/>
            <person name="Birkelbach J."/>
            <person name="Nuebel U."/>
            <person name="Pietschmann T."/>
            <person name="Bach T."/>
            <person name="Mueller R."/>
        </authorList>
    </citation>
    <scope>NUCLEOTIDE SEQUENCE</scope>
    <source>
        <strain evidence="3">MSr11367</strain>
    </source>
</reference>
<dbReference type="Proteomes" id="UP001374803">
    <property type="component" value="Chromosome"/>
</dbReference>
<feature type="chain" id="PRO_5045624481" description="DUF7305 domain-containing protein" evidence="1">
    <location>
        <begin position="21"/>
        <end position="449"/>
    </location>
</feature>
<dbReference type="Pfam" id="PF23981">
    <property type="entry name" value="DUF7305"/>
    <property type="match status" value="1"/>
</dbReference>
<feature type="domain" description="DUF7305" evidence="2">
    <location>
        <begin position="229"/>
        <end position="394"/>
    </location>
</feature>
<keyword evidence="1" id="KW-0732">Signal</keyword>
<proteinExistence type="predicted"/>
<protein>
    <recommendedName>
        <fullName evidence="2">DUF7305 domain-containing protein</fullName>
    </recommendedName>
</protein>
<organism evidence="3 4">
    <name type="scientific">Pendulispora rubella</name>
    <dbReference type="NCBI Taxonomy" id="2741070"/>
    <lineage>
        <taxon>Bacteria</taxon>
        <taxon>Pseudomonadati</taxon>
        <taxon>Myxococcota</taxon>
        <taxon>Myxococcia</taxon>
        <taxon>Myxococcales</taxon>
        <taxon>Sorangiineae</taxon>
        <taxon>Pendulisporaceae</taxon>
        <taxon>Pendulispora</taxon>
    </lineage>
</organism>
<name>A0ABZ2L9U6_9BACT</name>
<evidence type="ECO:0000313" key="4">
    <source>
        <dbReference type="Proteomes" id="UP001374803"/>
    </source>
</evidence>
<evidence type="ECO:0000313" key="3">
    <source>
        <dbReference type="EMBL" id="WXB06586.1"/>
    </source>
</evidence>